<dbReference type="Gene3D" id="3.20.20.370">
    <property type="entry name" value="Glycoside hydrolase/deacetylase"/>
    <property type="match status" value="1"/>
</dbReference>
<name>A0AAJ2KY05_ALKPS</name>
<dbReference type="Pfam" id="PF01522">
    <property type="entry name" value="Polysacc_deac_1"/>
    <property type="match status" value="1"/>
</dbReference>
<feature type="domain" description="NodB homology" evidence="2">
    <location>
        <begin position="130"/>
        <end position="306"/>
    </location>
</feature>
<feature type="signal peptide" evidence="1">
    <location>
        <begin position="1"/>
        <end position="20"/>
    </location>
</feature>
<organism evidence="3 4">
    <name type="scientific">Alkalihalophilus pseudofirmus</name>
    <name type="common">Bacillus pseudofirmus</name>
    <dbReference type="NCBI Taxonomy" id="79885"/>
    <lineage>
        <taxon>Bacteria</taxon>
        <taxon>Bacillati</taxon>
        <taxon>Bacillota</taxon>
        <taxon>Bacilli</taxon>
        <taxon>Bacillales</taxon>
        <taxon>Bacillaceae</taxon>
        <taxon>Alkalihalophilus</taxon>
    </lineage>
</organism>
<dbReference type="EMBL" id="JAWJAY010000001">
    <property type="protein sequence ID" value="MDV2885226.1"/>
    <property type="molecule type" value="Genomic_DNA"/>
</dbReference>
<evidence type="ECO:0000313" key="4">
    <source>
        <dbReference type="Proteomes" id="UP001285636"/>
    </source>
</evidence>
<comment type="caution">
    <text evidence="3">The sequence shown here is derived from an EMBL/GenBank/DDBJ whole genome shotgun (WGS) entry which is preliminary data.</text>
</comment>
<dbReference type="SUPFAM" id="SSF88713">
    <property type="entry name" value="Glycoside hydrolase/deacetylase"/>
    <property type="match status" value="1"/>
</dbReference>
<dbReference type="NCBIfam" id="TIGR02873">
    <property type="entry name" value="spore_ylxY"/>
    <property type="match status" value="1"/>
</dbReference>
<accession>A0AAJ2KY05</accession>
<dbReference type="GO" id="GO:0016810">
    <property type="term" value="F:hydrolase activity, acting on carbon-nitrogen (but not peptide) bonds"/>
    <property type="evidence" value="ECO:0007669"/>
    <property type="project" value="InterPro"/>
</dbReference>
<dbReference type="InterPro" id="IPR050248">
    <property type="entry name" value="Polysacc_deacetylase_ArnD"/>
</dbReference>
<evidence type="ECO:0000256" key="1">
    <source>
        <dbReference type="SAM" id="SignalP"/>
    </source>
</evidence>
<dbReference type="GO" id="GO:0016020">
    <property type="term" value="C:membrane"/>
    <property type="evidence" value="ECO:0007669"/>
    <property type="project" value="TreeGrafter"/>
</dbReference>
<evidence type="ECO:0000259" key="2">
    <source>
        <dbReference type="PROSITE" id="PS51677"/>
    </source>
</evidence>
<dbReference type="PANTHER" id="PTHR10587:SF80">
    <property type="entry name" value="CHITOOLIGOSACCHARIDE DEACETYLASE"/>
    <property type="match status" value="1"/>
</dbReference>
<dbReference type="PANTHER" id="PTHR10587">
    <property type="entry name" value="GLYCOSYL TRANSFERASE-RELATED"/>
    <property type="match status" value="1"/>
</dbReference>
<protein>
    <submittedName>
        <fullName evidence="3">Polysaccharide deacetylase family protein</fullName>
    </submittedName>
</protein>
<feature type="chain" id="PRO_5042585250" evidence="1">
    <location>
        <begin position="21"/>
        <end position="325"/>
    </location>
</feature>
<dbReference type="CDD" id="cd10950">
    <property type="entry name" value="CE4_BsYlxY_like"/>
    <property type="match status" value="1"/>
</dbReference>
<dbReference type="GO" id="GO:0005975">
    <property type="term" value="P:carbohydrate metabolic process"/>
    <property type="evidence" value="ECO:0007669"/>
    <property type="project" value="InterPro"/>
</dbReference>
<dbReference type="InterPro" id="IPR011330">
    <property type="entry name" value="Glyco_hydro/deAcase_b/a-brl"/>
</dbReference>
<gene>
    <name evidence="3" type="ORF">RYX45_08530</name>
</gene>
<dbReference type="AlphaFoldDB" id="A0AAJ2KY05"/>
<proteinExistence type="predicted"/>
<reference evidence="3" key="1">
    <citation type="submission" date="2023-10" db="EMBL/GenBank/DDBJ databases">
        <title>Screening of Alkalihalophilus pseudofirmusBZ-TG-HK211 and Its Alleviation of Salt Stress on Rapeseed Growth.</title>
        <authorList>
            <person name="Zhao B."/>
            <person name="Guo T."/>
        </authorList>
    </citation>
    <scope>NUCLEOTIDE SEQUENCE</scope>
    <source>
        <strain evidence="3">BZ-TG-HK211</strain>
    </source>
</reference>
<keyword evidence="1" id="KW-0732">Signal</keyword>
<sequence>MKKFVSVLFLGCCLMVISFGAVQNPFSLQYINELKQDTTMVMKQQDPLYEEIELNKEQFEEGAIDARVDPVWKALPGYNGLKVDVDASYDKMKKLGTFNEDRLVFKETAPSVHLEDLPPTPIYKGNEKKPMVSFLVNVAWGNEYIPEMLKVMKDYGVKSTFFLDGSWVKNNPKMATMILEQGHEIGNHAYSHPDMKSLTTERVNEELQKTNDVILATLDVTPKWFAPPSGSYSQRVVDQARAHGMMTILWSVDTVDWKKPHPDEMVNRVLNKVHPGAMVLMHPTEPTAAGLKEMIEGIQAKGLELGTVSELMSETRIHNGVTLDD</sequence>
<dbReference type="InterPro" id="IPR002509">
    <property type="entry name" value="NODB_dom"/>
</dbReference>
<dbReference type="Proteomes" id="UP001285636">
    <property type="component" value="Unassembled WGS sequence"/>
</dbReference>
<dbReference type="InterPro" id="IPR014228">
    <property type="entry name" value="Spore_polysacc_deacetyl_YlxY"/>
</dbReference>
<dbReference type="PROSITE" id="PS51677">
    <property type="entry name" value="NODB"/>
    <property type="match status" value="1"/>
</dbReference>
<dbReference type="RefSeq" id="WP_323466542.1">
    <property type="nucleotide sequence ID" value="NZ_CP144224.1"/>
</dbReference>
<evidence type="ECO:0000313" key="3">
    <source>
        <dbReference type="EMBL" id="MDV2885226.1"/>
    </source>
</evidence>